<comment type="similarity">
    <text evidence="9">Belongs to the GSP H family.</text>
</comment>
<comment type="subcellular location">
    <subcellularLocation>
        <location evidence="1">Cell inner membrane</location>
        <topology evidence="1">Single-pass membrane protein</topology>
    </subcellularLocation>
</comment>
<evidence type="ECO:0000256" key="10">
    <source>
        <dbReference type="ARBA" id="ARBA00030775"/>
    </source>
</evidence>
<evidence type="ECO:0000259" key="11">
    <source>
        <dbReference type="Pfam" id="PF12019"/>
    </source>
</evidence>
<reference evidence="12 13" key="1">
    <citation type="journal article" date="2018" name="ISME J.">
        <title>Endosymbiont genomes yield clues of tubeworm success.</title>
        <authorList>
            <person name="Li Y."/>
            <person name="Liles M.R."/>
            <person name="Halanych K.M."/>
        </authorList>
    </citation>
    <scope>NUCLEOTIDE SEQUENCE [LARGE SCALE GENOMIC DNA]</scope>
    <source>
        <strain evidence="12">A1462</strain>
    </source>
</reference>
<dbReference type="InterPro" id="IPR012902">
    <property type="entry name" value="N_methyl_site"/>
</dbReference>
<keyword evidence="8" id="KW-0472">Membrane</keyword>
<evidence type="ECO:0000256" key="8">
    <source>
        <dbReference type="ARBA" id="ARBA00023136"/>
    </source>
</evidence>
<accession>A0A370DFM2</accession>
<dbReference type="EMBL" id="QFXE01000018">
    <property type="protein sequence ID" value="RDH83681.1"/>
    <property type="molecule type" value="Genomic_DNA"/>
</dbReference>
<dbReference type="GO" id="GO:0005886">
    <property type="term" value="C:plasma membrane"/>
    <property type="evidence" value="ECO:0007669"/>
    <property type="project" value="UniProtKB-SubCell"/>
</dbReference>
<evidence type="ECO:0000256" key="7">
    <source>
        <dbReference type="ARBA" id="ARBA00022989"/>
    </source>
</evidence>
<keyword evidence="6" id="KW-0812">Transmembrane</keyword>
<organism evidence="12 13">
    <name type="scientific">endosymbiont of Escarpia spicata</name>
    <dbReference type="NCBI Taxonomy" id="2200908"/>
    <lineage>
        <taxon>Bacteria</taxon>
        <taxon>Pseudomonadati</taxon>
        <taxon>Pseudomonadota</taxon>
        <taxon>Gammaproteobacteria</taxon>
        <taxon>sulfur-oxidizing symbionts</taxon>
    </lineage>
</organism>
<dbReference type="PROSITE" id="PS00409">
    <property type="entry name" value="PROKAR_NTER_METHYL"/>
    <property type="match status" value="1"/>
</dbReference>
<keyword evidence="4" id="KW-0488">Methylation</keyword>
<evidence type="ECO:0000256" key="4">
    <source>
        <dbReference type="ARBA" id="ARBA00022481"/>
    </source>
</evidence>
<dbReference type="AlphaFoldDB" id="A0A370DFM2"/>
<proteinExistence type="inferred from homology"/>
<evidence type="ECO:0000256" key="1">
    <source>
        <dbReference type="ARBA" id="ARBA00004377"/>
    </source>
</evidence>
<keyword evidence="7" id="KW-1133">Transmembrane helix</keyword>
<keyword evidence="5" id="KW-0997">Cell inner membrane</keyword>
<dbReference type="SUPFAM" id="SSF54523">
    <property type="entry name" value="Pili subunits"/>
    <property type="match status" value="1"/>
</dbReference>
<evidence type="ECO:0000256" key="5">
    <source>
        <dbReference type="ARBA" id="ARBA00022519"/>
    </source>
</evidence>
<dbReference type="NCBIfam" id="TIGR02532">
    <property type="entry name" value="IV_pilin_GFxxxE"/>
    <property type="match status" value="1"/>
</dbReference>
<evidence type="ECO:0000313" key="13">
    <source>
        <dbReference type="Proteomes" id="UP000254771"/>
    </source>
</evidence>
<comment type="caution">
    <text evidence="12">The sequence shown here is derived from an EMBL/GenBank/DDBJ whole genome shotgun (WGS) entry which is preliminary data.</text>
</comment>
<evidence type="ECO:0000313" key="12">
    <source>
        <dbReference type="EMBL" id="RDH83681.1"/>
    </source>
</evidence>
<name>A0A370DFM2_9GAMM</name>
<evidence type="ECO:0000256" key="9">
    <source>
        <dbReference type="ARBA" id="ARBA00025772"/>
    </source>
</evidence>
<keyword evidence="13" id="KW-1185">Reference proteome</keyword>
<dbReference type="Pfam" id="PF12019">
    <property type="entry name" value="GspH"/>
    <property type="match status" value="1"/>
</dbReference>
<dbReference type="Proteomes" id="UP000254771">
    <property type="component" value="Unassembled WGS sequence"/>
</dbReference>
<dbReference type="GO" id="GO:0015627">
    <property type="term" value="C:type II protein secretion system complex"/>
    <property type="evidence" value="ECO:0007669"/>
    <property type="project" value="InterPro"/>
</dbReference>
<evidence type="ECO:0000256" key="3">
    <source>
        <dbReference type="ARBA" id="ARBA00022475"/>
    </source>
</evidence>
<dbReference type="InterPro" id="IPR045584">
    <property type="entry name" value="Pilin-like"/>
</dbReference>
<dbReference type="Gene3D" id="3.55.40.10">
    <property type="entry name" value="minor pseudopilin epsh domain"/>
    <property type="match status" value="1"/>
</dbReference>
<evidence type="ECO:0000256" key="6">
    <source>
        <dbReference type="ARBA" id="ARBA00022692"/>
    </source>
</evidence>
<dbReference type="InterPro" id="IPR022346">
    <property type="entry name" value="T2SS_GspH"/>
</dbReference>
<evidence type="ECO:0000256" key="2">
    <source>
        <dbReference type="ARBA" id="ARBA00021549"/>
    </source>
</evidence>
<protein>
    <recommendedName>
        <fullName evidence="2">Type II secretion system protein H</fullName>
    </recommendedName>
    <alternativeName>
        <fullName evidence="10">General secretion pathway protein H</fullName>
    </alternativeName>
</protein>
<keyword evidence="3" id="KW-1003">Cell membrane</keyword>
<sequence length="187" mass="20326">MDVALNRQTPASTAGFTLPELLTTLSVALILLSAGVPAYRTLAANSQMSGEINSFISHLQLTRSTAIMTGGLAILCPSSDAQTCIDEPLWHEGFLLYADTNGNRQPDDFEKRIRYQNAIKHSLISMRSTQGRRRIIYRPDGTSPGSNLTLTFCDTTENIDPRAVVVSNAGRPRISKTRPSGGELSCN</sequence>
<gene>
    <name evidence="12" type="ORF">DIZ78_13955</name>
</gene>
<feature type="domain" description="General secretion pathway GspH" evidence="11">
    <location>
        <begin position="52"/>
        <end position="170"/>
    </location>
</feature>
<dbReference type="GO" id="GO:0015628">
    <property type="term" value="P:protein secretion by the type II secretion system"/>
    <property type="evidence" value="ECO:0007669"/>
    <property type="project" value="InterPro"/>
</dbReference>